<evidence type="ECO:0000313" key="6">
    <source>
        <dbReference type="EMBL" id="PWN45226.1"/>
    </source>
</evidence>
<accession>A0A316W5J1</accession>
<proteinExistence type="predicted"/>
<dbReference type="Pfam" id="PF16113">
    <property type="entry name" value="ECH_2"/>
    <property type="match status" value="1"/>
</dbReference>
<dbReference type="FunCoup" id="A0A316W5J1">
    <property type="interactions" value="314"/>
</dbReference>
<protein>
    <recommendedName>
        <fullName evidence="2">3-hydroxyisobutyryl-CoA hydrolase</fullName>
        <ecNumber evidence="2">3.1.2.4</ecNumber>
    </recommendedName>
</protein>
<dbReference type="Proteomes" id="UP000245783">
    <property type="component" value="Unassembled WGS sequence"/>
</dbReference>
<feature type="region of interest" description="Disordered" evidence="4">
    <location>
        <begin position="44"/>
        <end position="122"/>
    </location>
</feature>
<dbReference type="GO" id="GO:0006574">
    <property type="term" value="P:L-valine catabolic process"/>
    <property type="evidence" value="ECO:0007669"/>
    <property type="project" value="TreeGrafter"/>
</dbReference>
<dbReference type="InParanoid" id="A0A316W5J1"/>
<dbReference type="Gene3D" id="3.90.226.10">
    <property type="entry name" value="2-enoyl-CoA Hydratase, Chain A, domain 1"/>
    <property type="match status" value="1"/>
</dbReference>
<dbReference type="GO" id="GO:0005739">
    <property type="term" value="C:mitochondrion"/>
    <property type="evidence" value="ECO:0007669"/>
    <property type="project" value="TreeGrafter"/>
</dbReference>
<name>A0A316W5J1_9BASI</name>
<keyword evidence="7" id="KW-1185">Reference proteome</keyword>
<dbReference type="EMBL" id="KZ819356">
    <property type="protein sequence ID" value="PWN45226.1"/>
    <property type="molecule type" value="Genomic_DNA"/>
</dbReference>
<dbReference type="GeneID" id="37034894"/>
<evidence type="ECO:0000256" key="3">
    <source>
        <dbReference type="ARBA" id="ARBA00022801"/>
    </source>
</evidence>
<comment type="catalytic activity">
    <reaction evidence="1">
        <text>3-hydroxy-2-methylpropanoyl-CoA + H2O = 3-hydroxy-2-methylpropanoate + CoA + H(+)</text>
        <dbReference type="Rhea" id="RHEA:20888"/>
        <dbReference type="ChEBI" id="CHEBI:11805"/>
        <dbReference type="ChEBI" id="CHEBI:15377"/>
        <dbReference type="ChEBI" id="CHEBI:15378"/>
        <dbReference type="ChEBI" id="CHEBI:57287"/>
        <dbReference type="ChEBI" id="CHEBI:57340"/>
        <dbReference type="EC" id="3.1.2.4"/>
    </reaction>
</comment>
<dbReference type="STRING" id="1522189.A0A316W5J1"/>
<keyword evidence="3" id="KW-0378">Hydrolase</keyword>
<feature type="compositionally biased region" description="Polar residues" evidence="4">
    <location>
        <begin position="44"/>
        <end position="63"/>
    </location>
</feature>
<organism evidence="6 7">
    <name type="scientific">Ceraceosorus guamensis</name>
    <dbReference type="NCBI Taxonomy" id="1522189"/>
    <lineage>
        <taxon>Eukaryota</taxon>
        <taxon>Fungi</taxon>
        <taxon>Dikarya</taxon>
        <taxon>Basidiomycota</taxon>
        <taxon>Ustilaginomycotina</taxon>
        <taxon>Exobasidiomycetes</taxon>
        <taxon>Ceraceosorales</taxon>
        <taxon>Ceraceosoraceae</taxon>
        <taxon>Ceraceosorus</taxon>
    </lineage>
</organism>
<feature type="compositionally biased region" description="Low complexity" evidence="4">
    <location>
        <begin position="83"/>
        <end position="106"/>
    </location>
</feature>
<evidence type="ECO:0000259" key="5">
    <source>
        <dbReference type="Pfam" id="PF16113"/>
    </source>
</evidence>
<dbReference type="InterPro" id="IPR032259">
    <property type="entry name" value="HIBYL-CoA-H"/>
</dbReference>
<dbReference type="InterPro" id="IPR018376">
    <property type="entry name" value="Enoyl-CoA_hyd/isom_CS"/>
</dbReference>
<gene>
    <name evidence="6" type="ORF">IE81DRAFT_320409</name>
</gene>
<reference evidence="6 7" key="1">
    <citation type="journal article" date="2018" name="Mol. Biol. Evol.">
        <title>Broad Genomic Sampling Reveals a Smut Pathogenic Ancestry of the Fungal Clade Ustilaginomycotina.</title>
        <authorList>
            <person name="Kijpornyongpan T."/>
            <person name="Mondo S.J."/>
            <person name="Barry K."/>
            <person name="Sandor L."/>
            <person name="Lee J."/>
            <person name="Lipzen A."/>
            <person name="Pangilinan J."/>
            <person name="LaButti K."/>
            <person name="Hainaut M."/>
            <person name="Henrissat B."/>
            <person name="Grigoriev I.V."/>
            <person name="Spatafora J.W."/>
            <person name="Aime M.C."/>
        </authorList>
    </citation>
    <scope>NUCLEOTIDE SEQUENCE [LARGE SCALE GENOMIC DNA]</scope>
    <source>
        <strain evidence="6 7">MCA 4658</strain>
    </source>
</reference>
<dbReference type="CDD" id="cd06558">
    <property type="entry name" value="crotonase-like"/>
    <property type="match status" value="1"/>
</dbReference>
<evidence type="ECO:0000313" key="7">
    <source>
        <dbReference type="Proteomes" id="UP000245783"/>
    </source>
</evidence>
<dbReference type="GO" id="GO:0003860">
    <property type="term" value="F:3-hydroxyisobutyryl-CoA hydrolase activity"/>
    <property type="evidence" value="ECO:0007669"/>
    <property type="project" value="UniProtKB-EC"/>
</dbReference>
<dbReference type="RefSeq" id="XP_025372386.1">
    <property type="nucleotide sequence ID" value="XM_025513024.1"/>
</dbReference>
<evidence type="ECO:0000256" key="2">
    <source>
        <dbReference type="ARBA" id="ARBA00011915"/>
    </source>
</evidence>
<sequence>MFAQAGQPSFARLARPALQRHCNTLLSARVQASSAARHANLKLISTSTPHMSRRLSQISSHLSGNPRGPPAMQAFGAPGGRGRSASSSSHPSSAGAAVAKQAATASRTGGGESGKEPKVQQLSEGPLRTIVLNRPKALNALDLDMVTLIGEALHTISKTDAPIILLRGVGRGLCSGGDVKSVVEAAASQDPNVRAQALTFFKAEFEVDFAIATLQKRTNKTFVSVMDGITMGGGVGLSVHAPIRIATENTRFAMPETGIGYWPDVGVTRVLSRLDGRVGYYLGTTGTQISGEEAYLAGLATHFIPKRLLSEALDRLRTLPINATTEQVARALTEYTVDPFAASDNEKGPQIFADTPLVGARRVALDHVFGLEKAEQIFAALAELSNGSDDTQTAKQLIGLGVTSVSGAVAQWAQKTLETLQSKSPRSIKVSLKAITAARRLDIAEAFRFDMRLATAFCDLSAGRDFHTGVTHVLTKDPNTGKRREGRAAWDPSDLESVKDEHVNDLFFGNEAQARKAGLKIDVPFLSGLPQPKTFPSEKDRAAHEAKIRGVGPLAWEPAHNQYALPSEAEVAALIQGAHPAAGATQLEPSEIITILESKTGDRRGVERKVSEFFERVQARAAAAQQ</sequence>
<dbReference type="AlphaFoldDB" id="A0A316W5J1"/>
<dbReference type="InterPro" id="IPR045004">
    <property type="entry name" value="ECH_dom"/>
</dbReference>
<dbReference type="SUPFAM" id="SSF52096">
    <property type="entry name" value="ClpP/crotonase"/>
    <property type="match status" value="1"/>
</dbReference>
<evidence type="ECO:0000256" key="4">
    <source>
        <dbReference type="SAM" id="MobiDB-lite"/>
    </source>
</evidence>
<dbReference type="PANTHER" id="PTHR43176">
    <property type="entry name" value="3-HYDROXYISOBUTYRYL-COA HYDROLASE-RELATED"/>
    <property type="match status" value="1"/>
</dbReference>
<dbReference type="InterPro" id="IPR029045">
    <property type="entry name" value="ClpP/crotonase-like_dom_sf"/>
</dbReference>
<feature type="domain" description="Enoyl-CoA hydratase/isomerase" evidence="5">
    <location>
        <begin position="128"/>
        <end position="507"/>
    </location>
</feature>
<dbReference type="PANTHER" id="PTHR43176:SF3">
    <property type="entry name" value="3-HYDROXYISOBUTYRYL-COA HYDROLASE, MITOCHONDRIAL"/>
    <property type="match status" value="1"/>
</dbReference>
<evidence type="ECO:0000256" key="1">
    <source>
        <dbReference type="ARBA" id="ARBA00001709"/>
    </source>
</evidence>
<dbReference type="OrthoDB" id="1737613at2759"/>
<dbReference type="PROSITE" id="PS00166">
    <property type="entry name" value="ENOYL_COA_HYDRATASE"/>
    <property type="match status" value="1"/>
</dbReference>
<dbReference type="EC" id="3.1.2.4" evidence="2"/>